<keyword evidence="18" id="KW-0732">Signal</keyword>
<name>A0A979FGU4_HYAAZ</name>
<dbReference type="Pfam" id="PF00112">
    <property type="entry name" value="Peptidase_C1"/>
    <property type="match status" value="1"/>
</dbReference>
<dbReference type="AlphaFoldDB" id="A0A979FGU4"/>
<protein>
    <recommendedName>
        <fullName evidence="6">Dipeptidyl peptidase 1</fullName>
        <ecNumber evidence="5">3.4.14.1</ecNumber>
    </recommendedName>
    <alternativeName>
        <fullName evidence="13">Cathepsin C</fullName>
    </alternativeName>
    <alternativeName>
        <fullName evidence="12">Cathepsin J</fullName>
    </alternativeName>
    <alternativeName>
        <fullName evidence="15">Dipeptidyl peptidase I</fullName>
    </alternativeName>
    <alternativeName>
        <fullName evidence="14">Dipeptidyl transferase</fullName>
    </alternativeName>
</protein>
<comment type="similarity">
    <text evidence="3">Belongs to the peptidase C1 family.</text>
</comment>
<dbReference type="KEGG" id="hazt:125177589"/>
<comment type="catalytic activity">
    <reaction evidence="1">
        <text>Release of an N-terminal dipeptide, Xaa-Yaa-|-Zaa-, except when Xaa is Arg or Lys, or Yaa or Zaa is Pro.</text>
        <dbReference type="EC" id="3.4.14.1"/>
    </reaction>
</comment>
<dbReference type="InterPro" id="IPR000169">
    <property type="entry name" value="Pept_cys_AS"/>
</dbReference>
<keyword evidence="20" id="KW-1185">Reference proteome</keyword>
<evidence type="ECO:0000256" key="5">
    <source>
        <dbReference type="ARBA" id="ARBA00012059"/>
    </source>
</evidence>
<dbReference type="InterPro" id="IPR013128">
    <property type="entry name" value="Peptidase_C1A"/>
</dbReference>
<dbReference type="Gene3D" id="3.90.70.10">
    <property type="entry name" value="Cysteine proteinases"/>
    <property type="match status" value="1"/>
</dbReference>
<dbReference type="RefSeq" id="XP_047735534.1">
    <property type="nucleotide sequence ID" value="XM_047879578.1"/>
</dbReference>
<accession>A0A979FGU4</accession>
<dbReference type="InterPro" id="IPR014882">
    <property type="entry name" value="CathepsinC_exc"/>
</dbReference>
<dbReference type="PRINTS" id="PR00705">
    <property type="entry name" value="PAPAIN"/>
</dbReference>
<evidence type="ECO:0000256" key="15">
    <source>
        <dbReference type="ARBA" id="ARBA00032961"/>
    </source>
</evidence>
<dbReference type="Gene3D" id="2.40.128.80">
    <property type="entry name" value="Cathepsin C, exclusion domain"/>
    <property type="match status" value="1"/>
</dbReference>
<dbReference type="GO" id="GO:0008239">
    <property type="term" value="F:dipeptidyl-peptidase activity"/>
    <property type="evidence" value="ECO:0007669"/>
    <property type="project" value="UniProtKB-EC"/>
</dbReference>
<evidence type="ECO:0000256" key="8">
    <source>
        <dbReference type="ARBA" id="ARBA00022801"/>
    </source>
</evidence>
<dbReference type="InterPro" id="IPR025661">
    <property type="entry name" value="Pept_asp_AS"/>
</dbReference>
<evidence type="ECO:0000256" key="13">
    <source>
        <dbReference type="ARBA" id="ARBA00029779"/>
    </source>
</evidence>
<comment type="function">
    <text evidence="16">Thiol protease. Has dipeptidylpeptidase activity. Active against a broad range of dipeptide substrates composed of both polar and hydrophobic amino acids. Proline cannot occupy the P1 position and arginine cannot occupy the P2 position of the substrate. Can act as both an exopeptidase and endopeptidase. Activates serine proteases such as elastase, cathepsin G and granzymes A and B.</text>
</comment>
<keyword evidence="8" id="KW-0378">Hydrolase</keyword>
<evidence type="ECO:0000256" key="10">
    <source>
        <dbReference type="ARBA" id="ARBA00023157"/>
    </source>
</evidence>
<evidence type="ECO:0000256" key="18">
    <source>
        <dbReference type="SAM" id="SignalP"/>
    </source>
</evidence>
<dbReference type="GeneID" id="125177589"/>
<feature type="signal peptide" evidence="18">
    <location>
        <begin position="1"/>
        <end position="16"/>
    </location>
</feature>
<evidence type="ECO:0000256" key="7">
    <source>
        <dbReference type="ARBA" id="ARBA00022670"/>
    </source>
</evidence>
<dbReference type="InterPro" id="IPR000668">
    <property type="entry name" value="Peptidase_C1A_C"/>
</dbReference>
<keyword evidence="7" id="KW-0645">Protease</keyword>
<dbReference type="SUPFAM" id="SSF54001">
    <property type="entry name" value="Cysteine proteinases"/>
    <property type="match status" value="1"/>
</dbReference>
<sequence length="489" mass="54128">MLRLVVLVALAGLCRADLPIDCRFSDAVGTWIVSESARTGDPSLDCSGELGEVVHQKQFTLTYPNLVTDELGNTGTWTLVYNQGFEHGTFCIARRVLGNKTGSRVTRHRVLGNKAGSRVTRRRVLGNKAGSRVTRHRVLGNKAGSRETRRRVLDKKAGSQVTRRRVLGNKAGSQQDAHKPRHLVEEELPGLDEPYKNDLEMIERINSAQNFWTAKAYPQHEQYTKREMLRRGGSRKFRLPAPGKATAEQKARAALLPTSFDWRDVDGVNYVTPVRDQASCGSCYIFASAAMLESRLRIKTNFSRSDILSTQDVVSCSRISEGCAGGFPYLIAGRYAQDQGFVAEECNPYLGEDTATCGTDVSCGRTYVSDYKYLGGYYGGCTEEEMLENLLTEGPLAVGFEVTADFYLYSEGIYVHGVGNVKADFDPFIVVNHAVLVVGYGVDEASGMKYWIVKNSWGQDWGEQGYFRIRRGTNEVGIESLCVSATVIP</sequence>
<evidence type="ECO:0000256" key="11">
    <source>
        <dbReference type="ARBA" id="ARBA00023214"/>
    </source>
</evidence>
<dbReference type="PROSITE" id="PS00139">
    <property type="entry name" value="THIOL_PROTEASE_CYS"/>
    <property type="match status" value="1"/>
</dbReference>
<dbReference type="SMART" id="SM00645">
    <property type="entry name" value="Pept_C1"/>
    <property type="match status" value="1"/>
</dbReference>
<dbReference type="Pfam" id="PF08773">
    <property type="entry name" value="CathepsinC_exc"/>
    <property type="match status" value="1"/>
</dbReference>
<dbReference type="OMA" id="RISEGCA"/>
<dbReference type="OrthoDB" id="3789175at2759"/>
<evidence type="ECO:0000259" key="19">
    <source>
        <dbReference type="SMART" id="SM00645"/>
    </source>
</evidence>
<evidence type="ECO:0000313" key="21">
    <source>
        <dbReference type="RefSeq" id="XP_047735534.1"/>
    </source>
</evidence>
<evidence type="ECO:0000256" key="6">
    <source>
        <dbReference type="ARBA" id="ARBA00014709"/>
    </source>
</evidence>
<keyword evidence="9" id="KW-0788">Thiol protease</keyword>
<dbReference type="SUPFAM" id="SSF75001">
    <property type="entry name" value="Dipeptidyl peptidase I (cathepsin C), exclusion domain"/>
    <property type="match status" value="1"/>
</dbReference>
<evidence type="ECO:0000256" key="2">
    <source>
        <dbReference type="ARBA" id="ARBA00001923"/>
    </source>
</evidence>
<evidence type="ECO:0000256" key="1">
    <source>
        <dbReference type="ARBA" id="ARBA00000738"/>
    </source>
</evidence>
<evidence type="ECO:0000256" key="9">
    <source>
        <dbReference type="ARBA" id="ARBA00022807"/>
    </source>
</evidence>
<comment type="subunit">
    <text evidence="4">Tetramer of heterotrimers consisting of exclusion domain, heavy- and light chains.</text>
</comment>
<evidence type="ECO:0000313" key="20">
    <source>
        <dbReference type="Proteomes" id="UP000694843"/>
    </source>
</evidence>
<feature type="compositionally biased region" description="Basic and acidic residues" evidence="17">
    <location>
        <begin position="144"/>
        <end position="157"/>
    </location>
</feature>
<evidence type="ECO:0000256" key="3">
    <source>
        <dbReference type="ARBA" id="ARBA00008455"/>
    </source>
</evidence>
<dbReference type="PROSITE" id="PS00640">
    <property type="entry name" value="THIOL_PROTEASE_ASN"/>
    <property type="match status" value="1"/>
</dbReference>
<evidence type="ECO:0000256" key="14">
    <source>
        <dbReference type="ARBA" id="ARBA00030778"/>
    </source>
</evidence>
<evidence type="ECO:0000256" key="4">
    <source>
        <dbReference type="ARBA" id="ARBA00011610"/>
    </source>
</evidence>
<feature type="domain" description="Peptidase C1A papain C-terminal" evidence="19">
    <location>
        <begin position="256"/>
        <end position="486"/>
    </location>
</feature>
<dbReference type="EC" id="3.4.14.1" evidence="5"/>
<gene>
    <name evidence="21" type="primary">LOC125177589</name>
</gene>
<dbReference type="PANTHER" id="PTHR12411">
    <property type="entry name" value="CYSTEINE PROTEASE FAMILY C1-RELATED"/>
    <property type="match status" value="1"/>
</dbReference>
<evidence type="ECO:0000256" key="16">
    <source>
        <dbReference type="ARBA" id="ARBA00045556"/>
    </source>
</evidence>
<evidence type="ECO:0000256" key="12">
    <source>
        <dbReference type="ARBA" id="ARBA00029762"/>
    </source>
</evidence>
<dbReference type="GO" id="GO:0008234">
    <property type="term" value="F:cysteine-type peptidase activity"/>
    <property type="evidence" value="ECO:0007669"/>
    <property type="project" value="UniProtKB-KW"/>
</dbReference>
<dbReference type="GO" id="GO:0006508">
    <property type="term" value="P:proteolysis"/>
    <property type="evidence" value="ECO:0007669"/>
    <property type="project" value="UniProtKB-KW"/>
</dbReference>
<comment type="cofactor">
    <cofactor evidence="2">
        <name>chloride</name>
        <dbReference type="ChEBI" id="CHEBI:17996"/>
    </cofactor>
</comment>
<dbReference type="Proteomes" id="UP000694843">
    <property type="component" value="Unplaced"/>
</dbReference>
<dbReference type="InterPro" id="IPR038765">
    <property type="entry name" value="Papain-like_cys_pep_sf"/>
</dbReference>
<reference evidence="21" key="1">
    <citation type="submission" date="2025-08" db="UniProtKB">
        <authorList>
            <consortium name="RefSeq"/>
        </authorList>
    </citation>
    <scope>IDENTIFICATION</scope>
    <source>
        <tissue evidence="21">Whole organism</tissue>
    </source>
</reference>
<dbReference type="InterPro" id="IPR025660">
    <property type="entry name" value="Pept_his_AS"/>
</dbReference>
<feature type="chain" id="PRO_5037124618" description="Dipeptidyl peptidase 1" evidence="18">
    <location>
        <begin position="17"/>
        <end position="489"/>
    </location>
</feature>
<keyword evidence="11" id="KW-0868">Chloride</keyword>
<dbReference type="InterPro" id="IPR036496">
    <property type="entry name" value="CathepsinC_exc_dom_sf"/>
</dbReference>
<dbReference type="PROSITE" id="PS00639">
    <property type="entry name" value="THIOL_PROTEASE_HIS"/>
    <property type="match status" value="1"/>
</dbReference>
<proteinExistence type="inferred from homology"/>
<feature type="region of interest" description="Disordered" evidence="17">
    <location>
        <begin position="139"/>
        <end position="179"/>
    </location>
</feature>
<organism evidence="20 21">
    <name type="scientific">Hyalella azteca</name>
    <name type="common">Amphipod</name>
    <dbReference type="NCBI Taxonomy" id="294128"/>
    <lineage>
        <taxon>Eukaryota</taxon>
        <taxon>Metazoa</taxon>
        <taxon>Ecdysozoa</taxon>
        <taxon>Arthropoda</taxon>
        <taxon>Crustacea</taxon>
        <taxon>Multicrustacea</taxon>
        <taxon>Malacostraca</taxon>
        <taxon>Eumalacostraca</taxon>
        <taxon>Peracarida</taxon>
        <taxon>Amphipoda</taxon>
        <taxon>Senticaudata</taxon>
        <taxon>Talitrida</taxon>
        <taxon>Talitroidea</taxon>
        <taxon>Hyalellidae</taxon>
        <taxon>Hyalella</taxon>
    </lineage>
</organism>
<evidence type="ECO:0000256" key="17">
    <source>
        <dbReference type="SAM" id="MobiDB-lite"/>
    </source>
</evidence>
<keyword evidence="10" id="KW-1015">Disulfide bond</keyword>